<keyword evidence="2" id="KW-0808">Transferase</keyword>
<dbReference type="InterPro" id="IPR010737">
    <property type="entry name" value="4-carb_acid_sugar_kinase_N"/>
</dbReference>
<feature type="domain" description="Four-carbon acid sugar kinase N-terminal" evidence="7">
    <location>
        <begin position="2"/>
        <end position="156"/>
    </location>
</feature>
<evidence type="ECO:0000256" key="3">
    <source>
        <dbReference type="ARBA" id="ARBA00022741"/>
    </source>
</evidence>
<keyword evidence="3" id="KW-0547">Nucleotide-binding</keyword>
<proteinExistence type="inferred from homology"/>
<keyword evidence="6" id="KW-0119">Carbohydrate metabolism</keyword>
<dbReference type="Pfam" id="PF07005">
    <property type="entry name" value="SBD_N"/>
    <property type="match status" value="1"/>
</dbReference>
<dbReference type="AlphaFoldDB" id="A0A1H1Y962"/>
<evidence type="ECO:0000256" key="2">
    <source>
        <dbReference type="ARBA" id="ARBA00022679"/>
    </source>
</evidence>
<dbReference type="Gene3D" id="3.40.50.10840">
    <property type="entry name" value="Putative sugar-binding, N-terminal domain"/>
    <property type="match status" value="1"/>
</dbReference>
<keyword evidence="4" id="KW-0418">Kinase</keyword>
<feature type="domain" description="Four-carbon acid sugar kinase nucleotide binding" evidence="8">
    <location>
        <begin position="228"/>
        <end position="375"/>
    </location>
</feature>
<evidence type="ECO:0000259" key="8">
    <source>
        <dbReference type="Pfam" id="PF17042"/>
    </source>
</evidence>
<dbReference type="Gene3D" id="3.40.980.20">
    <property type="entry name" value="Four-carbon acid sugar kinase, nucleotide binding domain"/>
    <property type="match status" value="1"/>
</dbReference>
<organism evidence="9 10">
    <name type="scientific">Mucilaginibacter mallensis</name>
    <dbReference type="NCBI Taxonomy" id="652787"/>
    <lineage>
        <taxon>Bacteria</taxon>
        <taxon>Pseudomonadati</taxon>
        <taxon>Bacteroidota</taxon>
        <taxon>Sphingobacteriia</taxon>
        <taxon>Sphingobacteriales</taxon>
        <taxon>Sphingobacteriaceae</taxon>
        <taxon>Mucilaginibacter</taxon>
    </lineage>
</organism>
<dbReference type="EMBL" id="LT629740">
    <property type="protein sequence ID" value="SDT18000.1"/>
    <property type="molecule type" value="Genomic_DNA"/>
</dbReference>
<dbReference type="RefSeq" id="WP_091373467.1">
    <property type="nucleotide sequence ID" value="NZ_LT629740.1"/>
</dbReference>
<reference evidence="9 10" key="1">
    <citation type="submission" date="2016-10" db="EMBL/GenBank/DDBJ databases">
        <authorList>
            <person name="de Groot N.N."/>
        </authorList>
    </citation>
    <scope>NUCLEOTIDE SEQUENCE [LARGE SCALE GENOMIC DNA]</scope>
    <source>
        <strain evidence="9 10">MP1X4</strain>
    </source>
</reference>
<dbReference type="SUPFAM" id="SSF142764">
    <property type="entry name" value="YgbK-like"/>
    <property type="match status" value="1"/>
</dbReference>
<gene>
    <name evidence="9" type="ORF">SAMN05216490_2666</name>
</gene>
<dbReference type="InterPro" id="IPR037051">
    <property type="entry name" value="4-carb_acid_sugar_kinase_N_sf"/>
</dbReference>
<evidence type="ECO:0000256" key="6">
    <source>
        <dbReference type="ARBA" id="ARBA00023277"/>
    </source>
</evidence>
<dbReference type="STRING" id="652787.SAMN05216490_2666"/>
<evidence type="ECO:0000256" key="4">
    <source>
        <dbReference type="ARBA" id="ARBA00022777"/>
    </source>
</evidence>
<evidence type="ECO:0000313" key="9">
    <source>
        <dbReference type="EMBL" id="SDT18000.1"/>
    </source>
</evidence>
<evidence type="ECO:0000256" key="5">
    <source>
        <dbReference type="ARBA" id="ARBA00022840"/>
    </source>
</evidence>
<dbReference type="Proteomes" id="UP000199679">
    <property type="component" value="Chromosome I"/>
</dbReference>
<sequence length="385" mass="42318">MIVVIADDLTGAAELGGIGLRYDLTVEIITAVNTGSKADLLIIATDTRSMPEEQALKEMETVTEKLKEINPDTIFKKVDSVLRGHVVSEIKVHLQKLGLGKALLVPANPAFGRTISNGRYFIKDKPIHLTSFAHDPEFAITSSRVQHMLRVDEKEIHLRGITDQLPDYGILIGECGTTDDLHYWASKADENTLLAGGSGFFIALLESLKLNAQIEADVSVTELTYPALFVCGSTHDESRQSIKKIKENSGSVSYMPCDIIKAENPVDSLFEIWADEIVHLLNSHKKAIIAIDEYATKGITITAADLRNKKAKVVARVFQKIAIKELLVEGGSTGAAIINRLKFNSFSPVKELGPGVIKMKVDAIDDLFLTLKPGSYNWPSFVWNF</sequence>
<protein>
    <submittedName>
        <fullName evidence="9">Uncharacterized conserved protein YgbK, DUF1537 family</fullName>
    </submittedName>
</protein>
<comment type="similarity">
    <text evidence="1">Belongs to the four-carbon acid sugar kinase family.</text>
</comment>
<evidence type="ECO:0000256" key="1">
    <source>
        <dbReference type="ARBA" id="ARBA00005715"/>
    </source>
</evidence>
<name>A0A1H1Y962_MUCMA</name>
<dbReference type="OrthoDB" id="9778478at2"/>
<dbReference type="GO" id="GO:0005524">
    <property type="term" value="F:ATP binding"/>
    <property type="evidence" value="ECO:0007669"/>
    <property type="project" value="UniProtKB-KW"/>
</dbReference>
<dbReference type="GO" id="GO:0016301">
    <property type="term" value="F:kinase activity"/>
    <property type="evidence" value="ECO:0007669"/>
    <property type="project" value="UniProtKB-KW"/>
</dbReference>
<accession>A0A1H1Y962</accession>
<dbReference type="Pfam" id="PF17042">
    <property type="entry name" value="NBD_C"/>
    <property type="match status" value="1"/>
</dbReference>
<evidence type="ECO:0000259" key="7">
    <source>
        <dbReference type="Pfam" id="PF07005"/>
    </source>
</evidence>
<evidence type="ECO:0000313" key="10">
    <source>
        <dbReference type="Proteomes" id="UP000199679"/>
    </source>
</evidence>
<keyword evidence="10" id="KW-1185">Reference proteome</keyword>
<keyword evidence="5" id="KW-0067">ATP-binding</keyword>
<dbReference type="InterPro" id="IPR042213">
    <property type="entry name" value="NBD_C_sf"/>
</dbReference>
<dbReference type="InterPro" id="IPR031475">
    <property type="entry name" value="NBD_C"/>
</dbReference>